<dbReference type="PANTHER" id="PTHR33121:SF70">
    <property type="entry name" value="SIGNALING PROTEIN YKOW"/>
    <property type="match status" value="1"/>
</dbReference>
<dbReference type="InterPro" id="IPR001633">
    <property type="entry name" value="EAL_dom"/>
</dbReference>
<dbReference type="Gene3D" id="3.30.70.270">
    <property type="match status" value="1"/>
</dbReference>
<dbReference type="SUPFAM" id="SSF55073">
    <property type="entry name" value="Nucleotide cyclase"/>
    <property type="match status" value="1"/>
</dbReference>
<dbReference type="CDD" id="cd01948">
    <property type="entry name" value="EAL"/>
    <property type="match status" value="1"/>
</dbReference>
<dbReference type="OrthoDB" id="9762141at2"/>
<dbReference type="PROSITE" id="PS50887">
    <property type="entry name" value="GGDEF"/>
    <property type="match status" value="1"/>
</dbReference>
<name>A0A1H3JEY3_EUBBA</name>
<dbReference type="Pfam" id="PF00563">
    <property type="entry name" value="EAL"/>
    <property type="match status" value="1"/>
</dbReference>
<dbReference type="InterPro" id="IPR000160">
    <property type="entry name" value="GGDEF_dom"/>
</dbReference>
<dbReference type="GO" id="GO:0071111">
    <property type="term" value="F:cyclic-guanylate-specific phosphodiesterase activity"/>
    <property type="evidence" value="ECO:0007669"/>
    <property type="project" value="InterPro"/>
</dbReference>
<evidence type="ECO:0000259" key="2">
    <source>
        <dbReference type="PROSITE" id="PS50887"/>
    </source>
</evidence>
<reference evidence="4" key="1">
    <citation type="submission" date="2016-10" db="EMBL/GenBank/DDBJ databases">
        <authorList>
            <person name="Varghese N."/>
            <person name="Submissions S."/>
        </authorList>
    </citation>
    <scope>NUCLEOTIDE SEQUENCE [LARGE SCALE GENOMIC DNA]</scope>
    <source>
        <strain evidence="4">VPI 5359</strain>
    </source>
</reference>
<dbReference type="InterPro" id="IPR050706">
    <property type="entry name" value="Cyclic-di-GMP_PDE-like"/>
</dbReference>
<dbReference type="PROSITE" id="PS50883">
    <property type="entry name" value="EAL"/>
    <property type="match status" value="1"/>
</dbReference>
<dbReference type="EMBL" id="FNOU01000029">
    <property type="protein sequence ID" value="SDY38471.1"/>
    <property type="molecule type" value="Genomic_DNA"/>
</dbReference>
<feature type="domain" description="EAL" evidence="1">
    <location>
        <begin position="195"/>
        <end position="449"/>
    </location>
</feature>
<protein>
    <submittedName>
        <fullName evidence="3">Diguanylate cyclase (GGDEF) domain-containing protein</fullName>
    </submittedName>
</protein>
<dbReference type="Pfam" id="PF00990">
    <property type="entry name" value="GGDEF"/>
    <property type="match status" value="1"/>
</dbReference>
<accession>A0A1H3JEY3</accession>
<dbReference type="InterPro" id="IPR043128">
    <property type="entry name" value="Rev_trsase/Diguanyl_cyclase"/>
</dbReference>
<organism evidence="3 4">
    <name type="scientific">Eubacterium barkeri</name>
    <name type="common">Clostridium barkeri</name>
    <dbReference type="NCBI Taxonomy" id="1528"/>
    <lineage>
        <taxon>Bacteria</taxon>
        <taxon>Bacillati</taxon>
        <taxon>Bacillota</taxon>
        <taxon>Clostridia</taxon>
        <taxon>Eubacteriales</taxon>
        <taxon>Eubacteriaceae</taxon>
        <taxon>Eubacterium</taxon>
    </lineage>
</organism>
<dbReference type="SMART" id="SM00267">
    <property type="entry name" value="GGDEF"/>
    <property type="match status" value="1"/>
</dbReference>
<evidence type="ECO:0000259" key="1">
    <source>
        <dbReference type="PROSITE" id="PS50883"/>
    </source>
</evidence>
<keyword evidence="4" id="KW-1185">Reference proteome</keyword>
<dbReference type="InterPro" id="IPR035919">
    <property type="entry name" value="EAL_sf"/>
</dbReference>
<dbReference type="RefSeq" id="WP_090247026.1">
    <property type="nucleotide sequence ID" value="NZ_FNOU01000029.1"/>
</dbReference>
<dbReference type="SUPFAM" id="SSF141868">
    <property type="entry name" value="EAL domain-like"/>
    <property type="match status" value="1"/>
</dbReference>
<dbReference type="STRING" id="1528.SAMN04488579_12928"/>
<feature type="domain" description="GGDEF" evidence="2">
    <location>
        <begin position="59"/>
        <end position="186"/>
    </location>
</feature>
<dbReference type="Gene3D" id="3.20.20.450">
    <property type="entry name" value="EAL domain"/>
    <property type="match status" value="1"/>
</dbReference>
<proteinExistence type="predicted"/>
<dbReference type="SMART" id="SM00052">
    <property type="entry name" value="EAL"/>
    <property type="match status" value="1"/>
</dbReference>
<dbReference type="InterPro" id="IPR029787">
    <property type="entry name" value="Nucleotide_cyclase"/>
</dbReference>
<gene>
    <name evidence="3" type="ORF">SAMN04488579_12928</name>
</gene>
<dbReference type="AlphaFoldDB" id="A0A1H3JEY3"/>
<dbReference type="Proteomes" id="UP000199652">
    <property type="component" value="Unassembled WGS sequence"/>
</dbReference>
<sequence length="449" mass="50777">MIPFVLTVLTIAVIILLRQGWMRRSYRQWMTYDRITGVYNRLGFLEETARLLDDGGAQGGYAILSFNIKGFKIINLRFDEEVGDDVLIQVARALAESAIDPLVIGRMESDHFVCLVHQQALNYSLLTSFCQQVWDSPDGLLCLNLHVGVYLVQEDSLSVAQMCDRAKLAKGFIEDGYTQPYAVYRPVMENGYLEEQEIVSGIQRAIARKEIVIYYQPIVDARTDQFVSAEALVRWKHPERGLLFPGSFIPVLERSGYITALDRFVAHGVSAWLAKRQKQGKVLLPVSINLSRMDFYDDHILDQIGQILERSEIPSGSFGLEITETALSSLTEANLARLRALQLRGVSVAIDDFGTEYASFATLLDFEQDIIKLDFYFIRRIGESQKAEEIIASIIQMAHSIGAKVVAEGVEKQGQADFLRQKNCDYLQGYLYAKPMTQDAFEKILDQRT</sequence>
<dbReference type="PANTHER" id="PTHR33121">
    <property type="entry name" value="CYCLIC DI-GMP PHOSPHODIESTERASE PDEF"/>
    <property type="match status" value="1"/>
</dbReference>
<evidence type="ECO:0000313" key="4">
    <source>
        <dbReference type="Proteomes" id="UP000199652"/>
    </source>
</evidence>
<evidence type="ECO:0000313" key="3">
    <source>
        <dbReference type="EMBL" id="SDY38471.1"/>
    </source>
</evidence>